<comment type="caution">
    <text evidence="4">The sequence shown here is derived from an EMBL/GenBank/DDBJ whole genome shotgun (WGS) entry which is preliminary data.</text>
</comment>
<feature type="transmembrane region" description="Helical" evidence="1">
    <location>
        <begin position="200"/>
        <end position="223"/>
    </location>
</feature>
<gene>
    <name evidence="4" type="ORF">ACFOZ8_04895</name>
</gene>
<dbReference type="SMART" id="SM00267">
    <property type="entry name" value="GGDEF"/>
    <property type="match status" value="1"/>
</dbReference>
<dbReference type="PROSITE" id="PS50887">
    <property type="entry name" value="GGDEF"/>
    <property type="match status" value="1"/>
</dbReference>
<dbReference type="CDD" id="cd01949">
    <property type="entry name" value="GGDEF"/>
    <property type="match status" value="1"/>
</dbReference>
<dbReference type="InterPro" id="IPR052155">
    <property type="entry name" value="Biofilm_reg_signaling"/>
</dbReference>
<feature type="transmembrane region" description="Helical" evidence="1">
    <location>
        <begin position="274"/>
        <end position="293"/>
    </location>
</feature>
<feature type="transmembrane region" description="Helical" evidence="1">
    <location>
        <begin position="102"/>
        <end position="120"/>
    </location>
</feature>
<feature type="transmembrane region" description="Helical" evidence="1">
    <location>
        <begin position="132"/>
        <end position="151"/>
    </location>
</feature>
<dbReference type="PROSITE" id="PS50883">
    <property type="entry name" value="EAL"/>
    <property type="match status" value="1"/>
</dbReference>
<proteinExistence type="predicted"/>
<dbReference type="Gene3D" id="3.20.20.450">
    <property type="entry name" value="EAL domain"/>
    <property type="match status" value="1"/>
</dbReference>
<dbReference type="Pfam" id="PF00990">
    <property type="entry name" value="GGDEF"/>
    <property type="match status" value="1"/>
</dbReference>
<dbReference type="InterPro" id="IPR001633">
    <property type="entry name" value="EAL_dom"/>
</dbReference>
<dbReference type="Gene3D" id="3.30.70.270">
    <property type="match status" value="1"/>
</dbReference>
<dbReference type="SUPFAM" id="SSF55073">
    <property type="entry name" value="Nucleotide cyclase"/>
    <property type="match status" value="1"/>
</dbReference>
<dbReference type="CDD" id="cd01948">
    <property type="entry name" value="EAL"/>
    <property type="match status" value="1"/>
</dbReference>
<feature type="transmembrane region" description="Helical" evidence="1">
    <location>
        <begin position="305"/>
        <end position="324"/>
    </location>
</feature>
<keyword evidence="1" id="KW-0812">Transmembrane</keyword>
<name>A0ABV8K0X1_9BACL</name>
<dbReference type="SMART" id="SM00052">
    <property type="entry name" value="EAL"/>
    <property type="match status" value="1"/>
</dbReference>
<feature type="transmembrane region" description="Helical" evidence="1">
    <location>
        <begin position="12"/>
        <end position="29"/>
    </location>
</feature>
<dbReference type="NCBIfam" id="TIGR00254">
    <property type="entry name" value="GGDEF"/>
    <property type="match status" value="1"/>
</dbReference>
<evidence type="ECO:0000256" key="1">
    <source>
        <dbReference type="SAM" id="Phobius"/>
    </source>
</evidence>
<dbReference type="Pfam" id="PF00563">
    <property type="entry name" value="EAL"/>
    <property type="match status" value="1"/>
</dbReference>
<dbReference type="Proteomes" id="UP001595715">
    <property type="component" value="Unassembled WGS sequence"/>
</dbReference>
<feature type="domain" description="GGDEF" evidence="3">
    <location>
        <begin position="370"/>
        <end position="504"/>
    </location>
</feature>
<dbReference type="SUPFAM" id="SSF141868">
    <property type="entry name" value="EAL domain-like"/>
    <property type="match status" value="1"/>
</dbReference>
<dbReference type="PANTHER" id="PTHR44757">
    <property type="entry name" value="DIGUANYLATE CYCLASE DGCP"/>
    <property type="match status" value="1"/>
</dbReference>
<dbReference type="EMBL" id="JBHSAM010000014">
    <property type="protein sequence ID" value="MFC4098990.1"/>
    <property type="molecule type" value="Genomic_DNA"/>
</dbReference>
<dbReference type="InterPro" id="IPR000160">
    <property type="entry name" value="GGDEF_dom"/>
</dbReference>
<protein>
    <submittedName>
        <fullName evidence="4">Bifunctional diguanylate cyclase/phosphodiesterase</fullName>
    </submittedName>
</protein>
<sequence>MLASLTQNPRGWLSASLAFMLIQLLLLYGLPEGSLLHFAINIAVPAIASLMLLRGGRSEVPHRRVFWRLLGIGTVIYAAAWLVRLLYHLAGGVPSSPNPIDYLWNIQGLLYIIAFCYLLLKEWTYAKGMRFLLDCTIMILLLGTIVWEFVLEPHIQTLLAGQPWSVIIVSAFYPVADFVMICFLLLVLYSQRVRFPAGTLAMLGIGLGCFWAADCYYLIMIVSQEIYSASSPVNALYNAALLFIGVSALYASENQAADAAKPGARAEGIAANKWLLVLLPYVSIFGLVMVLLFKREQLHEMQEMVVVGSFIAVLTVIRQIMVIFENEALIRQKEHMLAETEFLAHYDALSGLPNRNFFDKKLTEGYEDERPFAVLLIDLNRFKYVNDTYGLPIGDDVIRETAARLQSLVNKDSLLIARQGGDEFSVLVRGGVSNEGIAAVAEACIGVLSEPFRLGSLELRITASIGIARAPYDGGSSSQLLRSAHMALIKAKSRGLSQYCFYQPEMAEKTAKKTRMEQMLRQALEKNELLLHYQPQICAQTQALVGAEVLVRWQPEGQPMVSPAQFIPLAEETGLIIPVGEWIFRRACEQYVEWRAQGMHDILLSVNVSPHQIQEADFVERFVAIIEETGIDASRVVLEITESLAIQEGEDAIPKLKTLKQRGLQISMDDFGTGYSSLGVLKLYQVDSLKIAREFIRDLSDDHEQRTIVNAILAMAASMKLKVIAEGVETKEQYDHLRLQGCDWIQGFYFSKPLPAEEFARFAGGGRLTVIA</sequence>
<accession>A0ABV8K0X1</accession>
<keyword evidence="5" id="KW-1185">Reference proteome</keyword>
<feature type="domain" description="EAL" evidence="2">
    <location>
        <begin position="513"/>
        <end position="767"/>
    </location>
</feature>
<evidence type="ECO:0000259" key="2">
    <source>
        <dbReference type="PROSITE" id="PS50883"/>
    </source>
</evidence>
<feature type="transmembrane region" description="Helical" evidence="1">
    <location>
        <begin position="65"/>
        <end position="90"/>
    </location>
</feature>
<keyword evidence="1" id="KW-0472">Membrane</keyword>
<dbReference type="PANTHER" id="PTHR44757:SF2">
    <property type="entry name" value="BIOFILM ARCHITECTURE MAINTENANCE PROTEIN MBAA"/>
    <property type="match status" value="1"/>
</dbReference>
<dbReference type="RefSeq" id="WP_377717682.1">
    <property type="nucleotide sequence ID" value="NZ_JBHSAM010000014.1"/>
</dbReference>
<evidence type="ECO:0000313" key="4">
    <source>
        <dbReference type="EMBL" id="MFC4098990.1"/>
    </source>
</evidence>
<feature type="transmembrane region" description="Helical" evidence="1">
    <location>
        <begin position="163"/>
        <end position="188"/>
    </location>
</feature>
<keyword evidence="1" id="KW-1133">Transmembrane helix</keyword>
<dbReference type="InterPro" id="IPR029787">
    <property type="entry name" value="Nucleotide_cyclase"/>
</dbReference>
<dbReference type="InterPro" id="IPR035919">
    <property type="entry name" value="EAL_sf"/>
</dbReference>
<organism evidence="4 5">
    <name type="scientific">Paenibacillus xanthanilyticus</name>
    <dbReference type="NCBI Taxonomy" id="1783531"/>
    <lineage>
        <taxon>Bacteria</taxon>
        <taxon>Bacillati</taxon>
        <taxon>Bacillota</taxon>
        <taxon>Bacilli</taxon>
        <taxon>Bacillales</taxon>
        <taxon>Paenibacillaceae</taxon>
        <taxon>Paenibacillus</taxon>
    </lineage>
</organism>
<evidence type="ECO:0000259" key="3">
    <source>
        <dbReference type="PROSITE" id="PS50887"/>
    </source>
</evidence>
<evidence type="ECO:0000313" key="5">
    <source>
        <dbReference type="Proteomes" id="UP001595715"/>
    </source>
</evidence>
<reference evidence="5" key="1">
    <citation type="journal article" date="2019" name="Int. J. Syst. Evol. Microbiol.">
        <title>The Global Catalogue of Microorganisms (GCM) 10K type strain sequencing project: providing services to taxonomists for standard genome sequencing and annotation.</title>
        <authorList>
            <consortium name="The Broad Institute Genomics Platform"/>
            <consortium name="The Broad Institute Genome Sequencing Center for Infectious Disease"/>
            <person name="Wu L."/>
            <person name="Ma J."/>
        </authorList>
    </citation>
    <scope>NUCLEOTIDE SEQUENCE [LARGE SCALE GENOMIC DNA]</scope>
    <source>
        <strain evidence="5">IBRC-M 10987</strain>
    </source>
</reference>
<feature type="transmembrane region" description="Helical" evidence="1">
    <location>
        <begin position="35"/>
        <end position="53"/>
    </location>
</feature>
<dbReference type="InterPro" id="IPR043128">
    <property type="entry name" value="Rev_trsase/Diguanyl_cyclase"/>
</dbReference>